<keyword evidence="3" id="KW-1185">Reference proteome</keyword>
<dbReference type="Proteomes" id="UP001139125">
    <property type="component" value="Unassembled WGS sequence"/>
</dbReference>
<dbReference type="SMART" id="SM00474">
    <property type="entry name" value="35EXOc"/>
    <property type="match status" value="1"/>
</dbReference>
<proteinExistence type="predicted"/>
<dbReference type="Pfam" id="PF01612">
    <property type="entry name" value="DNA_pol_A_exo1"/>
    <property type="match status" value="1"/>
</dbReference>
<comment type="caution">
    <text evidence="2">The sequence shown here is derived from an EMBL/GenBank/DDBJ whole genome shotgun (WGS) entry which is preliminary data.</text>
</comment>
<feature type="domain" description="3'-5' exonuclease" evidence="1">
    <location>
        <begin position="3"/>
        <end position="171"/>
    </location>
</feature>
<dbReference type="Gene3D" id="3.30.420.10">
    <property type="entry name" value="Ribonuclease H-like superfamily/Ribonuclease H"/>
    <property type="match status" value="1"/>
</dbReference>
<dbReference type="InterPro" id="IPR002562">
    <property type="entry name" value="3'-5'_exonuclease_dom"/>
</dbReference>
<evidence type="ECO:0000313" key="2">
    <source>
        <dbReference type="EMBL" id="MCP9290370.1"/>
    </source>
</evidence>
<protein>
    <submittedName>
        <fullName evidence="2">Ribonuclease D</fullName>
    </submittedName>
</protein>
<evidence type="ECO:0000259" key="1">
    <source>
        <dbReference type="SMART" id="SM00474"/>
    </source>
</evidence>
<organism evidence="2 3">
    <name type="scientific">Gracilimonas sediminicola</name>
    <dbReference type="NCBI Taxonomy" id="2952158"/>
    <lineage>
        <taxon>Bacteria</taxon>
        <taxon>Pseudomonadati</taxon>
        <taxon>Balneolota</taxon>
        <taxon>Balneolia</taxon>
        <taxon>Balneolales</taxon>
        <taxon>Balneolaceae</taxon>
        <taxon>Gracilimonas</taxon>
    </lineage>
</organism>
<sequence length="383" mass="44844">MAIHYITENNDLQKLTSDLHQTKEFAVDLEFDRNRYRYGFNMCLMQIYGGDDCYLVDPLSDDLDIKTIFPVIENPEVQKVVFAFGEDLRLLHSMGCFPKNLYDLDAATSLLNYEPASLTNLIKEVLDVKVNSSSQQSNWWKRPLSENQKQYAADDVIYLLDFKAKLNQQADKRGILDWIKQENDVFDHLDYSDEDHNNLIKEKDKNNLSVFEWFVYCQLMDFFDEKARELNKPMYQLASKRIVSELAQNPDKVHNWKQTKGVYGRIKNDNFKSQLQSVVDSAIHEAKEQDLSTSRKASDTMTGEEYRAMRNEQNRINDLRNRLLSPIQDRLVTDFGKHAKSFILPNRLTKEIIAGETELMPDYKVKLLRRYAEELDLDLSDYV</sequence>
<dbReference type="SUPFAM" id="SSF53098">
    <property type="entry name" value="Ribonuclease H-like"/>
    <property type="match status" value="1"/>
</dbReference>
<dbReference type="GO" id="GO:0003676">
    <property type="term" value="F:nucleic acid binding"/>
    <property type="evidence" value="ECO:0007669"/>
    <property type="project" value="InterPro"/>
</dbReference>
<reference evidence="2" key="1">
    <citation type="submission" date="2022-06" db="EMBL/GenBank/DDBJ databases">
        <title>Gracilimonas sp. CAU 1638 isolated from sea sediment.</title>
        <authorList>
            <person name="Kim W."/>
        </authorList>
    </citation>
    <scope>NUCLEOTIDE SEQUENCE</scope>
    <source>
        <strain evidence="2">CAU 1638</strain>
    </source>
</reference>
<dbReference type="PANTHER" id="PTHR47649">
    <property type="entry name" value="RIBONUCLEASE D"/>
    <property type="match status" value="1"/>
</dbReference>
<dbReference type="InterPro" id="IPR036397">
    <property type="entry name" value="RNaseH_sf"/>
</dbReference>
<dbReference type="GO" id="GO:0006139">
    <property type="term" value="P:nucleobase-containing compound metabolic process"/>
    <property type="evidence" value="ECO:0007669"/>
    <property type="project" value="InterPro"/>
</dbReference>
<dbReference type="EMBL" id="JANDBC010000001">
    <property type="protein sequence ID" value="MCP9290370.1"/>
    <property type="molecule type" value="Genomic_DNA"/>
</dbReference>
<dbReference type="InterPro" id="IPR012337">
    <property type="entry name" value="RNaseH-like_sf"/>
</dbReference>
<dbReference type="GO" id="GO:0008408">
    <property type="term" value="F:3'-5' exonuclease activity"/>
    <property type="evidence" value="ECO:0007669"/>
    <property type="project" value="InterPro"/>
</dbReference>
<dbReference type="AlphaFoldDB" id="A0A9X2L169"/>
<accession>A0A9X2L169</accession>
<dbReference type="CDD" id="cd06142">
    <property type="entry name" value="RNaseD_exo"/>
    <property type="match status" value="1"/>
</dbReference>
<name>A0A9X2L169_9BACT</name>
<dbReference type="RefSeq" id="WP_255132378.1">
    <property type="nucleotide sequence ID" value="NZ_JANDBC010000001.1"/>
</dbReference>
<dbReference type="PANTHER" id="PTHR47649:SF1">
    <property type="entry name" value="RIBONUCLEASE D"/>
    <property type="match status" value="1"/>
</dbReference>
<gene>
    <name evidence="2" type="ORF">NM125_02105</name>
</gene>
<dbReference type="InterPro" id="IPR051086">
    <property type="entry name" value="RNase_D-like"/>
</dbReference>
<evidence type="ECO:0000313" key="3">
    <source>
        <dbReference type="Proteomes" id="UP001139125"/>
    </source>
</evidence>